<gene>
    <name evidence="1" type="ORF">FG87_34605</name>
</gene>
<keyword evidence="2" id="KW-1185">Reference proteome</keyword>
<dbReference type="Proteomes" id="UP000031364">
    <property type="component" value="Unassembled WGS sequence"/>
</dbReference>
<protein>
    <recommendedName>
        <fullName evidence="3">PPE family domain-containing protein</fullName>
    </recommendedName>
</protein>
<evidence type="ECO:0000313" key="2">
    <source>
        <dbReference type="Proteomes" id="UP000031364"/>
    </source>
</evidence>
<accession>A0ABR4Z6B4</accession>
<evidence type="ECO:0008006" key="3">
    <source>
        <dbReference type="Google" id="ProtNLM"/>
    </source>
</evidence>
<evidence type="ECO:0000313" key="1">
    <source>
        <dbReference type="EMBL" id="KIA60822.1"/>
    </source>
</evidence>
<sequence length="167" mass="17288">MYTVPDWYQGSDSGRSEEAVDDTLHIGAARVARPEWLPGEVAEAERAWNGYLSGQAAVSLDQFEAQVAASVQGAYEAGLTEIAAGANEAAGAAVAEASAAVGSGDGELPGPGVGELAEIVVATLSQWQNPARASGISPSVISAWEPTVSQLWSEWEQWGSHLPPQLG</sequence>
<dbReference type="EMBL" id="JNFP01000058">
    <property type="protein sequence ID" value="KIA60822.1"/>
    <property type="molecule type" value="Genomic_DNA"/>
</dbReference>
<reference evidence="1 2" key="1">
    <citation type="journal article" date="2014" name="Int. J. Syst. Evol. Microbiol.">
        <title>Nocardia vulneris sp. nov., isolated from wounds of human patients in North America.</title>
        <authorList>
            <person name="Lasker B.A."/>
            <person name="Bell M."/>
            <person name="Klenk H.P."/>
            <person name="Sproer C."/>
            <person name="Schumann C."/>
            <person name="Schumann P."/>
            <person name="Brown J.M."/>
        </authorList>
    </citation>
    <scope>NUCLEOTIDE SEQUENCE [LARGE SCALE GENOMIC DNA]</scope>
    <source>
        <strain evidence="1 2">W9851</strain>
    </source>
</reference>
<comment type="caution">
    <text evidence="1">The sequence shown here is derived from an EMBL/GenBank/DDBJ whole genome shotgun (WGS) entry which is preliminary data.</text>
</comment>
<proteinExistence type="predicted"/>
<name>A0ABR4Z6B4_9NOCA</name>
<organism evidence="1 2">
    <name type="scientific">Nocardia vulneris</name>
    <dbReference type="NCBI Taxonomy" id="1141657"/>
    <lineage>
        <taxon>Bacteria</taxon>
        <taxon>Bacillati</taxon>
        <taxon>Actinomycetota</taxon>
        <taxon>Actinomycetes</taxon>
        <taxon>Mycobacteriales</taxon>
        <taxon>Nocardiaceae</taxon>
        <taxon>Nocardia</taxon>
    </lineage>
</organism>